<dbReference type="InterPro" id="IPR013255">
    <property type="entry name" value="Spc25_C"/>
</dbReference>
<dbReference type="EMBL" id="KC513604">
    <property type="protein sequence ID" value="AGE94950.1"/>
    <property type="molecule type" value="Genomic_DNA"/>
</dbReference>
<evidence type="ECO:0000256" key="8">
    <source>
        <dbReference type="ARBA" id="ARBA00023328"/>
    </source>
</evidence>
<evidence type="ECO:0000256" key="9">
    <source>
        <dbReference type="RuleBase" id="RU367150"/>
    </source>
</evidence>
<evidence type="ECO:0000256" key="5">
    <source>
        <dbReference type="ARBA" id="ARBA00022838"/>
    </source>
</evidence>
<evidence type="ECO:0000259" key="11">
    <source>
        <dbReference type="Pfam" id="PF08234"/>
    </source>
</evidence>
<keyword evidence="6 10" id="KW-0175">Coiled coil</keyword>
<organism evidence="12">
    <name type="scientific">Encephalitozoon cuniculi</name>
    <name type="common">Microsporidian parasite</name>
    <dbReference type="NCBI Taxonomy" id="6035"/>
    <lineage>
        <taxon>Eukaryota</taxon>
        <taxon>Fungi</taxon>
        <taxon>Fungi incertae sedis</taxon>
        <taxon>Microsporidia</taxon>
        <taxon>Unikaryonidae</taxon>
        <taxon>Encephalitozoon</taxon>
    </lineage>
</organism>
<keyword evidence="7 9" id="KW-0131">Cell cycle</keyword>
<dbReference type="VEuPathDB" id="MicrosporidiaDB:AEWR_111220"/>
<evidence type="ECO:0000256" key="1">
    <source>
        <dbReference type="ARBA" id="ARBA00006379"/>
    </source>
</evidence>
<dbReference type="GO" id="GO:0051301">
    <property type="term" value="P:cell division"/>
    <property type="evidence" value="ECO:0007669"/>
    <property type="project" value="UniProtKB-UniRule"/>
</dbReference>
<evidence type="ECO:0000313" key="12">
    <source>
        <dbReference type="EMBL" id="AGE94950.1"/>
    </source>
</evidence>
<dbReference type="GO" id="GO:0031262">
    <property type="term" value="C:Ndc80 complex"/>
    <property type="evidence" value="ECO:0007669"/>
    <property type="project" value="InterPro"/>
</dbReference>
<protein>
    <recommendedName>
        <fullName evidence="9">Kinetochore protein SPC25</fullName>
    </recommendedName>
</protein>
<keyword evidence="3 9" id="KW-0132">Cell division</keyword>
<evidence type="ECO:0000256" key="7">
    <source>
        <dbReference type="ARBA" id="ARBA00023306"/>
    </source>
</evidence>
<dbReference type="VEuPathDB" id="MicrosporidiaDB:M970_111220"/>
<evidence type="ECO:0000256" key="10">
    <source>
        <dbReference type="SAM" id="Coils"/>
    </source>
</evidence>
<dbReference type="AlphaFoldDB" id="M1K7H7"/>
<reference evidence="12" key="1">
    <citation type="journal article" date="2013" name="Eukaryot. Cell">
        <title>Extremely Reduced Levels of Heterozygosity in the Vertebrate Pathogen Encephalitozoon cuniculi.</title>
        <authorList>
            <person name="Selman M."/>
            <person name="Sak B."/>
            <person name="Kvac M."/>
            <person name="Farinelli L."/>
            <person name="Weiss L.M."/>
            <person name="Corradi N."/>
        </authorList>
    </citation>
    <scope>NUCLEOTIDE SEQUENCE</scope>
</reference>
<keyword evidence="4 9" id="KW-0498">Mitosis</keyword>
<feature type="domain" description="Chromosome segregation protein Spc25 C-terminal" evidence="11">
    <location>
        <begin position="177"/>
        <end position="243"/>
    </location>
</feature>
<feature type="coiled-coil region" evidence="10">
    <location>
        <begin position="67"/>
        <end position="122"/>
    </location>
</feature>
<gene>
    <name evidence="12" type="ORF">ECU11_1230</name>
</gene>
<dbReference type="VEuPathDB" id="MicrosporidiaDB:AEWD_111220"/>
<comment type="subcellular location">
    <subcellularLocation>
        <location evidence="9">Nucleus</location>
    </subcellularLocation>
    <subcellularLocation>
        <location evidence="9">Chromosome</location>
        <location evidence="9">Centromere</location>
        <location evidence="9">Kinetochore</location>
    </subcellularLocation>
</comment>
<comment type="similarity">
    <text evidence="1 9">Belongs to the SPC25 family.</text>
</comment>
<keyword evidence="2 9" id="KW-0158">Chromosome</keyword>
<dbReference type="Pfam" id="PF08234">
    <property type="entry name" value="Spindle_Spc25"/>
    <property type="match status" value="1"/>
</dbReference>
<evidence type="ECO:0000256" key="2">
    <source>
        <dbReference type="ARBA" id="ARBA00022454"/>
    </source>
</evidence>
<evidence type="ECO:0000256" key="6">
    <source>
        <dbReference type="ARBA" id="ARBA00023054"/>
    </source>
</evidence>
<dbReference type="GO" id="GO:0005634">
    <property type="term" value="C:nucleus"/>
    <property type="evidence" value="ECO:0007669"/>
    <property type="project" value="UniProtKB-SubCell"/>
</dbReference>
<accession>M1K7H7</accession>
<evidence type="ECO:0000256" key="3">
    <source>
        <dbReference type="ARBA" id="ARBA00022618"/>
    </source>
</evidence>
<proteinExistence type="inferred from homology"/>
<dbReference type="GO" id="GO:0007059">
    <property type="term" value="P:chromosome segregation"/>
    <property type="evidence" value="ECO:0007669"/>
    <property type="project" value="InterPro"/>
</dbReference>
<keyword evidence="9" id="KW-0539">Nucleus</keyword>
<evidence type="ECO:0000256" key="4">
    <source>
        <dbReference type="ARBA" id="ARBA00022776"/>
    </source>
</evidence>
<sequence length="249" mass="29241">MLHGIKFSIRGWHLMGTEHTAANVEKIKSVMDAIMGDLEGYLEMYRSHARFLRGRISRDKQEGEVLLQTVTSTLNEMKERNERLVDERNGLRSRIEQDTKDLRASEDERHELMNQIKELEMGNLDLKEVLKEKRGVEGAFAKKIELVFERNKQREAQMEAKAGWFRRYLGIEIIPMRENVIKVVFSRICPEDSVECFVTLDLSADGPVVDLFPRMYDLERANSLFREHNNFHDFLRVIRSGFRREYSGM</sequence>
<comment type="subunit">
    <text evidence="9">Component of the NDC80 complex.</text>
</comment>
<keyword evidence="8 9" id="KW-0137">Centromere</keyword>
<dbReference type="VEuPathDB" id="MicrosporidiaDB:AEWQ_111220"/>
<comment type="function">
    <text evidence="9">Acts as a component of the essential kinetochore-associated NDC80 complex, which is required for chromosome segregation and spindle checkpoint activity.</text>
</comment>
<dbReference type="Gene3D" id="3.30.457.50">
    <property type="entry name" value="Chromosome segregation protein Spc25"/>
    <property type="match status" value="1"/>
</dbReference>
<name>M1K7H7_ENCCN</name>
<dbReference type="VEuPathDB" id="MicrosporidiaDB:ECU11_1230"/>
<keyword evidence="5 9" id="KW-0995">Kinetochore</keyword>
<dbReference type="CDD" id="cd23784">
    <property type="entry name" value="RWD_Spc25"/>
    <property type="match status" value="1"/>
</dbReference>